<dbReference type="Pfam" id="PF19038">
    <property type="entry name" value="Fuz_longin_3"/>
    <property type="match status" value="1"/>
</dbReference>
<dbReference type="InterPro" id="IPR004353">
    <property type="entry name" value="Mon1"/>
</dbReference>
<comment type="subcellular location">
    <subcellularLocation>
        <location evidence="4">Endosome</location>
        <location evidence="4">Multivesicular body membrane</location>
        <topology evidence="4">Peripheral membrane protein</topology>
    </subcellularLocation>
    <subcellularLocation>
        <location evidence="1 4">Prevacuolar compartment membrane</location>
        <topology evidence="1 4">Peripheral membrane protein</topology>
    </subcellularLocation>
    <subcellularLocation>
        <location evidence="4">Vacuole membrane</location>
        <topology evidence="4">Peripheral membrane protein</topology>
    </subcellularLocation>
</comment>
<keyword evidence="4" id="KW-0653">Protein transport</keyword>
<evidence type="ECO:0000256" key="1">
    <source>
        <dbReference type="ARBA" id="ARBA00004380"/>
    </source>
</evidence>
<evidence type="ECO:0000256" key="2">
    <source>
        <dbReference type="ARBA" id="ARBA00018132"/>
    </source>
</evidence>
<comment type="similarity">
    <text evidence="4">Belongs to the MON1/SAND family.</text>
</comment>
<dbReference type="GO" id="GO:0006623">
    <property type="term" value="P:protein targeting to vacuole"/>
    <property type="evidence" value="ECO:0007669"/>
    <property type="project" value="UniProtKB-UniRule"/>
</dbReference>
<evidence type="ECO:0000259" key="5">
    <source>
        <dbReference type="Pfam" id="PF19038"/>
    </source>
</evidence>
<dbReference type="GO" id="GO:0006914">
    <property type="term" value="P:autophagy"/>
    <property type="evidence" value="ECO:0007669"/>
    <property type="project" value="UniProtKB-UniRule"/>
</dbReference>
<evidence type="ECO:0000313" key="7">
    <source>
        <dbReference type="Proteomes" id="UP000045706"/>
    </source>
</evidence>
<dbReference type="GO" id="GO:0016192">
    <property type="term" value="P:vesicle-mediated transport"/>
    <property type="evidence" value="ECO:0007669"/>
    <property type="project" value="InterPro"/>
</dbReference>
<proteinExistence type="inferred from homology"/>
<dbReference type="AlphaFoldDB" id="A0A0G4NQI4"/>
<keyword evidence="4" id="KW-0472">Membrane</keyword>
<feature type="domain" description="FUZ/MON1/HPS1 third Longin" evidence="5">
    <location>
        <begin position="38"/>
        <end position="85"/>
    </location>
</feature>
<dbReference type="EMBL" id="CVQI01037875">
    <property type="protein sequence ID" value="CRK48758.1"/>
    <property type="molecule type" value="Genomic_DNA"/>
</dbReference>
<gene>
    <name evidence="6" type="ORF">BN1723_020645</name>
</gene>
<dbReference type="PANTHER" id="PTHR13027:SF7">
    <property type="entry name" value="VACUOLAR FUSION PROTEIN MON1 HOMOLOG"/>
    <property type="match status" value="1"/>
</dbReference>
<accession>A0A0G4NQI4</accession>
<keyword evidence="4" id="KW-0926">Vacuole</keyword>
<dbReference type="Proteomes" id="UP000045706">
    <property type="component" value="Unassembled WGS sequence"/>
</dbReference>
<sequence>MRDAVVASLEKNGLLAIIRAAASAGRPAIPAIAAGSQVSHFLYKSRANVQFSMSALDPVFASPIARRRLMTLYHQLHASVHAKHSAMR</sequence>
<evidence type="ECO:0000256" key="3">
    <source>
        <dbReference type="ARBA" id="ARBA00043892"/>
    </source>
</evidence>
<protein>
    <recommendedName>
        <fullName evidence="2 4">Vacuolar fusion protein MON1</fullName>
    </recommendedName>
</protein>
<comment type="function">
    <text evidence="3">In complex with CCZ1, is required for multiple vacuole delivery pathways including the cytoplasm to vacuole transport (Cvt), autophagy, pexophagy and endocytosis. The MON1-CCZ1 complex acts at the fusion of vesicles with the vacuole, through its regulation of the SNARE complex during the coordinated priming and docking stages of fusion, and particularly at the stage of tethering/docking.</text>
</comment>
<dbReference type="GO" id="GO:0000329">
    <property type="term" value="C:fungal-type vacuole membrane"/>
    <property type="evidence" value="ECO:0007669"/>
    <property type="project" value="TreeGrafter"/>
</dbReference>
<name>A0A0G4NQI4_VERLO</name>
<keyword evidence="4" id="KW-0072">Autophagy</keyword>
<evidence type="ECO:0000313" key="6">
    <source>
        <dbReference type="EMBL" id="CRK48758.1"/>
    </source>
</evidence>
<reference evidence="7" key="1">
    <citation type="submission" date="2015-05" db="EMBL/GenBank/DDBJ databases">
        <authorList>
            <person name="Fogelqvist Johan"/>
        </authorList>
    </citation>
    <scope>NUCLEOTIDE SEQUENCE [LARGE SCALE GENOMIC DNA]</scope>
</reference>
<dbReference type="GO" id="GO:0035658">
    <property type="term" value="C:Mon1-Ccz1 complex"/>
    <property type="evidence" value="ECO:0007669"/>
    <property type="project" value="TreeGrafter"/>
</dbReference>
<dbReference type="PANTHER" id="PTHR13027">
    <property type="entry name" value="SAND PROTEIN-RELATED"/>
    <property type="match status" value="1"/>
</dbReference>
<dbReference type="InterPro" id="IPR043970">
    <property type="entry name" value="FUZ/MON1/HPS1_longin_3"/>
</dbReference>
<feature type="non-terminal residue" evidence="6">
    <location>
        <position position="88"/>
    </location>
</feature>
<dbReference type="GO" id="GO:0032585">
    <property type="term" value="C:multivesicular body membrane"/>
    <property type="evidence" value="ECO:0007669"/>
    <property type="project" value="UniProtKB-SubCell"/>
</dbReference>
<evidence type="ECO:0000256" key="4">
    <source>
        <dbReference type="RuleBase" id="RU367048"/>
    </source>
</evidence>
<comment type="function">
    <text evidence="4">Required for multiple vacuole delivery pathways including the cytoplasm to vacuole transport (Cvt), autophagy, pexophagy and endocytosis.</text>
</comment>
<organism evidence="6 7">
    <name type="scientific">Verticillium longisporum</name>
    <name type="common">Verticillium dahliae var. longisporum</name>
    <dbReference type="NCBI Taxonomy" id="100787"/>
    <lineage>
        <taxon>Eukaryota</taxon>
        <taxon>Fungi</taxon>
        <taxon>Dikarya</taxon>
        <taxon>Ascomycota</taxon>
        <taxon>Pezizomycotina</taxon>
        <taxon>Sordariomycetes</taxon>
        <taxon>Hypocreomycetidae</taxon>
        <taxon>Glomerellales</taxon>
        <taxon>Plectosphaerellaceae</taxon>
        <taxon>Verticillium</taxon>
    </lineage>
</organism>
<keyword evidence="4" id="KW-0813">Transport</keyword>
<keyword evidence="4" id="KW-0967">Endosome</keyword>